<evidence type="ECO:0000313" key="2">
    <source>
        <dbReference type="Proteomes" id="UP001443914"/>
    </source>
</evidence>
<keyword evidence="2" id="KW-1185">Reference proteome</keyword>
<dbReference type="Proteomes" id="UP001443914">
    <property type="component" value="Unassembled WGS sequence"/>
</dbReference>
<organism evidence="1 2">
    <name type="scientific">Saponaria officinalis</name>
    <name type="common">Common soapwort</name>
    <name type="synonym">Lychnis saponaria</name>
    <dbReference type="NCBI Taxonomy" id="3572"/>
    <lineage>
        <taxon>Eukaryota</taxon>
        <taxon>Viridiplantae</taxon>
        <taxon>Streptophyta</taxon>
        <taxon>Embryophyta</taxon>
        <taxon>Tracheophyta</taxon>
        <taxon>Spermatophyta</taxon>
        <taxon>Magnoliopsida</taxon>
        <taxon>eudicotyledons</taxon>
        <taxon>Gunneridae</taxon>
        <taxon>Pentapetalae</taxon>
        <taxon>Caryophyllales</taxon>
        <taxon>Caryophyllaceae</taxon>
        <taxon>Caryophylleae</taxon>
        <taxon>Saponaria</taxon>
    </lineage>
</organism>
<comment type="caution">
    <text evidence="1">The sequence shown here is derived from an EMBL/GenBank/DDBJ whole genome shotgun (WGS) entry which is preliminary data.</text>
</comment>
<gene>
    <name evidence="1" type="ORF">RND81_01G081200</name>
</gene>
<sequence>MRGCNYFKWVDEPMNEMSSLKIEIGVQKRSLERWEKKLPTKINPQFRPTTIALHPSNYKTTLKINPQNFAKLLSNYANYLQRFQNKDTKFTNNNKQKHKFILSCMFTHNFNNINLDNPRYFWGKLI</sequence>
<proteinExistence type="predicted"/>
<evidence type="ECO:0000313" key="1">
    <source>
        <dbReference type="EMBL" id="KAK9756211.1"/>
    </source>
</evidence>
<protein>
    <submittedName>
        <fullName evidence="1">Uncharacterized protein</fullName>
    </submittedName>
</protein>
<dbReference type="AlphaFoldDB" id="A0AAW1N6I8"/>
<reference evidence="1" key="1">
    <citation type="submission" date="2024-03" db="EMBL/GenBank/DDBJ databases">
        <title>WGS assembly of Saponaria officinalis var. Norfolk2.</title>
        <authorList>
            <person name="Jenkins J."/>
            <person name="Shu S."/>
            <person name="Grimwood J."/>
            <person name="Barry K."/>
            <person name="Goodstein D."/>
            <person name="Schmutz J."/>
            <person name="Leebens-Mack J."/>
            <person name="Osbourn A."/>
        </authorList>
    </citation>
    <scope>NUCLEOTIDE SEQUENCE [LARGE SCALE GENOMIC DNA]</scope>
    <source>
        <strain evidence="1">JIC</strain>
    </source>
</reference>
<accession>A0AAW1N6I8</accession>
<name>A0AAW1N6I8_SAPOF</name>
<dbReference type="EMBL" id="JBDFQZ010000001">
    <property type="protein sequence ID" value="KAK9756211.1"/>
    <property type="molecule type" value="Genomic_DNA"/>
</dbReference>